<dbReference type="GO" id="GO:0005737">
    <property type="term" value="C:cytoplasm"/>
    <property type="evidence" value="ECO:0007669"/>
    <property type="project" value="TreeGrafter"/>
</dbReference>
<dbReference type="EMBL" id="SJPU01000002">
    <property type="protein sequence ID" value="TWU16158.1"/>
    <property type="molecule type" value="Genomic_DNA"/>
</dbReference>
<dbReference type="GO" id="GO:0004029">
    <property type="term" value="F:aldehyde dehydrogenase (NAD+) activity"/>
    <property type="evidence" value="ECO:0007669"/>
    <property type="project" value="TreeGrafter"/>
</dbReference>
<dbReference type="GO" id="GO:0016829">
    <property type="term" value="F:lyase activity"/>
    <property type="evidence" value="ECO:0007669"/>
    <property type="project" value="UniProtKB-KW"/>
</dbReference>
<keyword evidence="3" id="KW-1185">Reference proteome</keyword>
<comment type="caution">
    <text evidence="2">The sequence shown here is derived from an EMBL/GenBank/DDBJ whole genome shotgun (WGS) entry which is preliminary data.</text>
</comment>
<dbReference type="Pfam" id="PF01370">
    <property type="entry name" value="Epimerase"/>
    <property type="match status" value="1"/>
</dbReference>
<dbReference type="Proteomes" id="UP000319908">
    <property type="component" value="Unassembled WGS sequence"/>
</dbReference>
<dbReference type="SUPFAM" id="SSF51735">
    <property type="entry name" value="NAD(P)-binding Rossmann-fold domains"/>
    <property type="match status" value="1"/>
</dbReference>
<evidence type="ECO:0000259" key="1">
    <source>
        <dbReference type="Pfam" id="PF01370"/>
    </source>
</evidence>
<dbReference type="EC" id="4.2.1.115" evidence="2"/>
<reference evidence="2 3" key="1">
    <citation type="journal article" date="2020" name="Antonie Van Leeuwenhoek">
        <title>Rhodopirellula heiligendammensis sp. nov., Rhodopirellula pilleata sp. nov., and Rhodopirellula solitaria sp. nov. isolated from natural or artificial marine surfaces in Northern Germany and California, USA, and emended description of the genus Rhodopirellula.</title>
        <authorList>
            <person name="Kallscheuer N."/>
            <person name="Wiegand S."/>
            <person name="Jogler M."/>
            <person name="Boedeker C."/>
            <person name="Peeters S.H."/>
            <person name="Rast P."/>
            <person name="Heuer A."/>
            <person name="Jetten M.S.M."/>
            <person name="Rohde M."/>
            <person name="Jogler C."/>
        </authorList>
    </citation>
    <scope>NUCLEOTIDE SEQUENCE [LARGE SCALE GENOMIC DNA]</scope>
    <source>
        <strain evidence="2 3">Poly21</strain>
    </source>
</reference>
<proteinExistence type="predicted"/>
<dbReference type="PANTHER" id="PTHR48079:SF6">
    <property type="entry name" value="NAD(P)-BINDING DOMAIN-CONTAINING PROTEIN-RELATED"/>
    <property type="match status" value="1"/>
</dbReference>
<evidence type="ECO:0000313" key="3">
    <source>
        <dbReference type="Proteomes" id="UP000319908"/>
    </source>
</evidence>
<dbReference type="Gene3D" id="3.40.50.720">
    <property type="entry name" value="NAD(P)-binding Rossmann-like Domain"/>
    <property type="match status" value="1"/>
</dbReference>
<protein>
    <submittedName>
        <fullName evidence="2">UDP-N-acetylglucosamine 4,6-dehydratase (Inverting)</fullName>
        <ecNumber evidence="2">4.2.1.115</ecNumber>
    </submittedName>
</protein>
<dbReference type="InterPro" id="IPR036291">
    <property type="entry name" value="NAD(P)-bd_dom_sf"/>
</dbReference>
<gene>
    <name evidence="2" type="primary">pseB_2</name>
    <name evidence="2" type="ORF">Poly21_33630</name>
</gene>
<accession>A0A5C6BVU6</accession>
<feature type="domain" description="NAD-dependent epimerase/dehydratase" evidence="1">
    <location>
        <begin position="3"/>
        <end position="227"/>
    </location>
</feature>
<dbReference type="OrthoDB" id="9811743at2"/>
<dbReference type="AlphaFoldDB" id="A0A5C6BVU6"/>
<keyword evidence="2" id="KW-0456">Lyase</keyword>
<organism evidence="2 3">
    <name type="scientific">Allorhodopirellula heiligendammensis</name>
    <dbReference type="NCBI Taxonomy" id="2714739"/>
    <lineage>
        <taxon>Bacteria</taxon>
        <taxon>Pseudomonadati</taxon>
        <taxon>Planctomycetota</taxon>
        <taxon>Planctomycetia</taxon>
        <taxon>Pirellulales</taxon>
        <taxon>Pirellulaceae</taxon>
        <taxon>Allorhodopirellula</taxon>
    </lineage>
</organism>
<dbReference type="InterPro" id="IPR051783">
    <property type="entry name" value="NAD(P)-dependent_oxidoreduct"/>
</dbReference>
<sequence length="327" mass="36399">MRVFVTGGSGLLGNTILRQLETTDHETAYLVRGEAEPDVFSGLNSRSFQGDLSNRECLQEAAQWADVIIHSAGLIHVGWTRLEESMQVNRDGTRNVVDACLQHHCQLLHIGTVNTQAIGSRDATADETTPLDNQGGQIPCSYVQSKRAGNAEVERGIERGLRGLLLHPGFMLGPWDWKPSSGRMMLEVGQMWRPIAPRGGCSVCDARDVANAVIAAIDADVPNGRSYILAGYNKTYYQLWTEMGRRFGKPRPIMPAGPLQRITASSYGDLRARWTGQETEVNSASVELTSQFHWYDSTRARTELGYQNRPLRETLDDAAAWIRERHF</sequence>
<dbReference type="InterPro" id="IPR001509">
    <property type="entry name" value="Epimerase_deHydtase"/>
</dbReference>
<dbReference type="PANTHER" id="PTHR48079">
    <property type="entry name" value="PROTEIN YEEZ"/>
    <property type="match status" value="1"/>
</dbReference>
<evidence type="ECO:0000313" key="2">
    <source>
        <dbReference type="EMBL" id="TWU16158.1"/>
    </source>
</evidence>
<dbReference type="RefSeq" id="WP_146407869.1">
    <property type="nucleotide sequence ID" value="NZ_SJPU01000002.1"/>
</dbReference>
<name>A0A5C6BVU6_9BACT</name>